<reference evidence="3 4" key="1">
    <citation type="journal article" date="2023" name="BMC Biol.">
        <title>The compact genome of the sponge Oopsacas minuta (Hexactinellida) is lacking key metazoan core genes.</title>
        <authorList>
            <person name="Santini S."/>
            <person name="Schenkelaars Q."/>
            <person name="Jourda C."/>
            <person name="Duchesne M."/>
            <person name="Belahbib H."/>
            <person name="Rocher C."/>
            <person name="Selva M."/>
            <person name="Riesgo A."/>
            <person name="Vervoort M."/>
            <person name="Leys S.P."/>
            <person name="Kodjabachian L."/>
            <person name="Le Bivic A."/>
            <person name="Borchiellini C."/>
            <person name="Claverie J.M."/>
            <person name="Renard E."/>
        </authorList>
    </citation>
    <scope>NUCLEOTIDE SEQUENCE [LARGE SCALE GENOMIC DNA]</scope>
    <source>
        <strain evidence="3">SPO-2</strain>
    </source>
</reference>
<comment type="similarity">
    <text evidence="1">Belongs to the TRAFAC class dynamin-like GTPase superfamily. Very large inducible GTPase (VLIG) family.</text>
</comment>
<dbReference type="PROSITE" id="PS51717">
    <property type="entry name" value="G_VLIG"/>
    <property type="match status" value="1"/>
</dbReference>
<keyword evidence="4" id="KW-1185">Reference proteome</keyword>
<evidence type="ECO:0000259" key="2">
    <source>
        <dbReference type="PROSITE" id="PS51717"/>
    </source>
</evidence>
<dbReference type="Proteomes" id="UP001165289">
    <property type="component" value="Unassembled WGS sequence"/>
</dbReference>
<dbReference type="EMBL" id="JAKMXF010000033">
    <property type="protein sequence ID" value="KAI6660416.1"/>
    <property type="molecule type" value="Genomic_DNA"/>
</dbReference>
<dbReference type="PANTHER" id="PTHR14819">
    <property type="entry name" value="GTP-BINDING"/>
    <property type="match status" value="1"/>
</dbReference>
<sequence length="1578" mass="184133">MTEFELEHIQLQTEHYSFSHCTRIKRKLKDLERKHDHSEGDKSLSDYAEEMLDKILGLDQKSRNVSIEILLSEDSDELCDINSMDIFIKLFLECNYIFRPIFITQATKCQLSLPLVVSNPRTKNPTFFSIPYHSIMSQSYFTPEGKAKIIPIFTEEIYFISFIRIGPCHMSYKSVSINDILGLNGCFISHVTKGSSTSRVLCDGLIEMNWFLPRNSPPECFHEPLMFLNLRGDALEHRKQLNFILDVSSLVYIFINLSTTNQTEIQTILNTHKHKTCLVIMDCKTKSIANYRPLTEQQDKNWYFIAKQNLTSIPREITASINGILGKHPDITKISLYKCKSVALKHQMDADDESEDIKLMQGFQEKFHQIFRTNETTPLDLAYAKSIVLPLQLKPWENRSKAVRRQSCIKSNTSLDIEKREQILRDLRKHLNLAREEQISYLLGPIIQNEFILTVLTMIKANIHNSDSLTFLWRILQTSLDCLSLEYALVTYTDSLGVEHVMRELGQVYESFINARLKRDDITKILNFNVADLAIFAAKLIISGHSFELLDGAVSHVSLIWVSAVIKELSKLIGENKRVFVVGILGIQSSGKSTLLNTMFGLQFPVRTGRCTRGIFMQMIAVDRDSELGYDYLLVLDTEGLNAPELIGIVPDHHDNELATFVVGLSDLTIVNLLGENESKFKDILQITVLALIRMQLAYAKPKCIFVHQNVADLAAKHCMTEGRQRLINLLDENTQIAAEQEGFTRYKRFSDVIDYDINDDTYYLPCLFSVQPPMSIVCSEYSKQAEVLRNKITHQYSQQFNLFLNLSDWSKKLKHIWNALLTHNFVLGYKNILELCASIEFDEVLNKWAVYFDTELINLLNQAKDDITNANSIDIQSVYLASKHLLDVACTAKAKDEQAETLNYLFNKSTNREIFSDWKERADEFFTLARQRKRARMFEKIEHHVILRREALSIDERFFQIRDEILQKAKDDMISINAKDDWSKPIQHLENLFEDHWNGWDATLTKECEKSFPIDIKTDLQYTLRNFSCFKTLELSEDQRERLIRDASSFAKLETLNFQLGSNHYTVFNSSTKEIIPTNCTFIDYYDYVSHYKTKQNIERNDLLQDRITTFIEFVSMWCNKFLFSLSKSDPYSINSFNNLIEIILNQIEEFNEKERNNVALQIILKDLFMFEFCLYHCCKALPQLEKLHQTFVSQANTKSQLQNLKNDLQPIFLGVCQGVQMEISCAKALAEIVFQKMNYFLENKLGADVIHFFQNDVANFDTFKRRSSLQIQVLKDLARNRNFQMYISYISDPVNYIRKWIEVRFTTYCSNEERHKEFKVQSLEPSIAKLKEFYKRSLSDSVNTSKIDWKNIFFEKIKSHTKELRKNDFNILEVYQNPIQNTQEFVEYFLQSFENMCTPCNWLRWIKGTMSMKLYSNTKYLIKLLIRCQSLCPFCREPCILSSHGHKHYCGSLHRPKGLAGYYHQTSYTFSVRECTQSMNTDDTIVYNNGSYKYTDYALINEDFASWNILGEDAIDSKYWQWVFYTFRYEFIEHYKYKYNPAIENWSYLTDEDVLSNLDMHNENFLNKTGGFSESF</sequence>
<feature type="domain" description="VLIG-type G" evidence="2">
    <location>
        <begin position="576"/>
        <end position="815"/>
    </location>
</feature>
<dbReference type="GO" id="GO:0005525">
    <property type="term" value="F:GTP binding"/>
    <property type="evidence" value="ECO:0007669"/>
    <property type="project" value="InterPro"/>
</dbReference>
<dbReference type="InterPro" id="IPR030383">
    <property type="entry name" value="G_VLIG_dom"/>
</dbReference>
<accession>A0AAV7KKA1</accession>
<gene>
    <name evidence="3" type="ORF">LOD99_14002</name>
</gene>
<organism evidence="3 4">
    <name type="scientific">Oopsacas minuta</name>
    <dbReference type="NCBI Taxonomy" id="111878"/>
    <lineage>
        <taxon>Eukaryota</taxon>
        <taxon>Metazoa</taxon>
        <taxon>Porifera</taxon>
        <taxon>Hexactinellida</taxon>
        <taxon>Hexasterophora</taxon>
        <taxon>Lyssacinosida</taxon>
        <taxon>Leucopsacidae</taxon>
        <taxon>Oopsacas</taxon>
    </lineage>
</organism>
<dbReference type="InterPro" id="IPR052986">
    <property type="entry name" value="VLIG_GTPase"/>
</dbReference>
<evidence type="ECO:0000313" key="4">
    <source>
        <dbReference type="Proteomes" id="UP001165289"/>
    </source>
</evidence>
<comment type="caution">
    <text evidence="3">The sequence shown here is derived from an EMBL/GenBank/DDBJ whole genome shotgun (WGS) entry which is preliminary data.</text>
</comment>
<dbReference type="Pfam" id="PF25496">
    <property type="entry name" value="URGCP"/>
    <property type="match status" value="1"/>
</dbReference>
<dbReference type="InterPro" id="IPR057365">
    <property type="entry name" value="URGCP"/>
</dbReference>
<dbReference type="SUPFAM" id="SSF52540">
    <property type="entry name" value="P-loop containing nucleoside triphosphate hydrolases"/>
    <property type="match status" value="1"/>
</dbReference>
<protein>
    <submittedName>
        <fullName evidence="3">Interferon-induced very large GTPase 1-like isoform X2</fullName>
    </submittedName>
</protein>
<name>A0AAV7KKA1_9METZ</name>
<proteinExistence type="inferred from homology"/>
<dbReference type="Pfam" id="PF25683">
    <property type="entry name" value="URGCP_GTPase"/>
    <property type="match status" value="1"/>
</dbReference>
<evidence type="ECO:0000313" key="3">
    <source>
        <dbReference type="EMBL" id="KAI6660416.1"/>
    </source>
</evidence>
<dbReference type="PANTHER" id="PTHR14819:SF25">
    <property type="entry name" value="CHROMOSOME UNDETERMINED SCAFFOLD_52, WHOLE GENOME SHOTGUN SEQUENCE"/>
    <property type="match status" value="1"/>
</dbReference>
<dbReference type="Gene3D" id="3.40.50.300">
    <property type="entry name" value="P-loop containing nucleotide triphosphate hydrolases"/>
    <property type="match status" value="1"/>
</dbReference>
<evidence type="ECO:0000256" key="1">
    <source>
        <dbReference type="ARBA" id="ARBA00006828"/>
    </source>
</evidence>
<dbReference type="InterPro" id="IPR027417">
    <property type="entry name" value="P-loop_NTPase"/>
</dbReference>